<name>A0A6J4UGJ5_9BACT</name>
<dbReference type="EMBL" id="CADCWF010000096">
    <property type="protein sequence ID" value="CAA9548837.1"/>
    <property type="molecule type" value="Genomic_DNA"/>
</dbReference>
<evidence type="ECO:0000256" key="1">
    <source>
        <dbReference type="SAM" id="MobiDB-lite"/>
    </source>
</evidence>
<organism evidence="2">
    <name type="scientific">uncultured Thermomicrobiales bacterium</name>
    <dbReference type="NCBI Taxonomy" id="1645740"/>
    <lineage>
        <taxon>Bacteria</taxon>
        <taxon>Pseudomonadati</taxon>
        <taxon>Thermomicrobiota</taxon>
        <taxon>Thermomicrobia</taxon>
        <taxon>Thermomicrobiales</taxon>
        <taxon>environmental samples</taxon>
    </lineage>
</organism>
<proteinExistence type="predicted"/>
<feature type="region of interest" description="Disordered" evidence="1">
    <location>
        <begin position="29"/>
        <end position="86"/>
    </location>
</feature>
<accession>A0A6J4UGJ5</accession>
<gene>
    <name evidence="2" type="ORF">AVDCRST_MAG59-1564</name>
</gene>
<sequence length="86" mass="9071">MSRPATLAPVLPSALLVGSRSVRIGRPRWSMATSGSAHHRGPSHEPLAPDPARHGMLLAPVPTDHNTVVDRSTPKQAAPRGKADSQ</sequence>
<reference evidence="2" key="1">
    <citation type="submission" date="2020-02" db="EMBL/GenBank/DDBJ databases">
        <authorList>
            <person name="Meier V. D."/>
        </authorList>
    </citation>
    <scope>NUCLEOTIDE SEQUENCE</scope>
    <source>
        <strain evidence="2">AVDCRST_MAG59</strain>
    </source>
</reference>
<protein>
    <submittedName>
        <fullName evidence="2">Uncharacterized protein</fullName>
    </submittedName>
</protein>
<evidence type="ECO:0000313" key="2">
    <source>
        <dbReference type="EMBL" id="CAA9548837.1"/>
    </source>
</evidence>
<dbReference type="AlphaFoldDB" id="A0A6J4UGJ5"/>